<reference evidence="3" key="1">
    <citation type="submission" date="2015-12" db="EMBL/GenBank/DDBJ databases">
        <title>Update maize B73 reference genome by single molecule sequencing technologies.</title>
        <authorList>
            <consortium name="Maize Genome Sequencing Project"/>
            <person name="Ware D."/>
        </authorList>
    </citation>
    <scope>NUCLEOTIDE SEQUENCE [LARGE SCALE GENOMIC DNA]</scope>
    <source>
        <strain evidence="3">cv. B73</strain>
    </source>
</reference>
<evidence type="ECO:0000256" key="1">
    <source>
        <dbReference type="ARBA" id="ARBA00013081"/>
    </source>
</evidence>
<dbReference type="Gramene" id="Zm00001eb306080_T001">
    <property type="protein sequence ID" value="Zm00001eb306080_P001"/>
    <property type="gene ID" value="Zm00001eb306080"/>
</dbReference>
<reference evidence="2" key="2">
    <citation type="submission" date="2019-07" db="EMBL/GenBank/DDBJ databases">
        <authorList>
            <person name="Seetharam A."/>
            <person name="Woodhouse M."/>
            <person name="Cannon E."/>
        </authorList>
    </citation>
    <scope>NUCLEOTIDE SEQUENCE [LARGE SCALE GENOMIC DNA]</scope>
    <source>
        <strain evidence="2">cv. B73</strain>
    </source>
</reference>
<name>A0A804Q7Q3_MAIZE</name>
<dbReference type="EnsemblPlants" id="Zm00001eb306080_T001">
    <property type="protein sequence ID" value="Zm00001eb306080_P001"/>
    <property type="gene ID" value="Zm00001eb306080"/>
</dbReference>
<dbReference type="EC" id="3.1.3.16" evidence="1"/>
<evidence type="ECO:0000313" key="3">
    <source>
        <dbReference type="Proteomes" id="UP000007305"/>
    </source>
</evidence>
<dbReference type="InParanoid" id="A0A804Q7Q3"/>
<dbReference type="GO" id="GO:0004722">
    <property type="term" value="F:protein serine/threonine phosphatase activity"/>
    <property type="evidence" value="ECO:0007669"/>
    <property type="project" value="UniProtKB-EC"/>
</dbReference>
<organism evidence="2 3">
    <name type="scientific">Zea mays</name>
    <name type="common">Maize</name>
    <dbReference type="NCBI Taxonomy" id="4577"/>
    <lineage>
        <taxon>Eukaryota</taxon>
        <taxon>Viridiplantae</taxon>
        <taxon>Streptophyta</taxon>
        <taxon>Embryophyta</taxon>
        <taxon>Tracheophyta</taxon>
        <taxon>Spermatophyta</taxon>
        <taxon>Magnoliopsida</taxon>
        <taxon>Liliopsida</taxon>
        <taxon>Poales</taxon>
        <taxon>Poaceae</taxon>
        <taxon>PACMAD clade</taxon>
        <taxon>Panicoideae</taxon>
        <taxon>Andropogonodae</taxon>
        <taxon>Andropogoneae</taxon>
        <taxon>Tripsacinae</taxon>
        <taxon>Zea</taxon>
    </lineage>
</organism>
<evidence type="ECO:0000313" key="2">
    <source>
        <dbReference type="EnsemblPlants" id="Zm00001eb306080_P001"/>
    </source>
</evidence>
<dbReference type="InterPro" id="IPR036457">
    <property type="entry name" value="PPM-type-like_dom_sf"/>
</dbReference>
<sequence>MVFGNHDDMAFERPPEWFSPDGVPRCAGRRVQDQGAAYRGLPRRTSWRRRPARIGCCPTRPAGPGSCGPAWSISEKNRPCVVPLRREDGVQWAHDRAGEDKVHVVVIEDQRWLFVGIYDGFNGPRGPGLPGR</sequence>
<keyword evidence="3" id="KW-1185">Reference proteome</keyword>
<accession>A0A804Q7Q3</accession>
<protein>
    <recommendedName>
        <fullName evidence="1">protein-serine/threonine phosphatase</fullName>
        <ecNumber evidence="1">3.1.3.16</ecNumber>
    </recommendedName>
</protein>
<proteinExistence type="predicted"/>
<dbReference type="AlphaFoldDB" id="A0A804Q7Q3"/>
<reference evidence="2" key="3">
    <citation type="submission" date="2021-05" db="UniProtKB">
        <authorList>
            <consortium name="EnsemblPlants"/>
        </authorList>
    </citation>
    <scope>IDENTIFICATION</scope>
    <source>
        <strain evidence="2">cv. B73</strain>
    </source>
</reference>
<dbReference type="Gene3D" id="3.60.40.10">
    <property type="entry name" value="PPM-type phosphatase domain"/>
    <property type="match status" value="1"/>
</dbReference>
<dbReference type="Proteomes" id="UP000007305">
    <property type="component" value="Chromosome 7"/>
</dbReference>